<feature type="region of interest" description="Disordered" evidence="1">
    <location>
        <begin position="405"/>
        <end position="524"/>
    </location>
</feature>
<protein>
    <recommendedName>
        <fullName evidence="5">Transmembrane protein</fullName>
    </recommendedName>
</protein>
<keyword evidence="4" id="KW-1185">Reference proteome</keyword>
<evidence type="ECO:0000256" key="2">
    <source>
        <dbReference type="SAM" id="Phobius"/>
    </source>
</evidence>
<proteinExistence type="predicted"/>
<keyword evidence="2" id="KW-0472">Membrane</keyword>
<reference evidence="3" key="1">
    <citation type="submission" date="2023-03" db="EMBL/GenBank/DDBJ databases">
        <title>Massive genome expansion in bonnet fungi (Mycena s.s.) driven by repeated elements and novel gene families across ecological guilds.</title>
        <authorList>
            <consortium name="Lawrence Berkeley National Laboratory"/>
            <person name="Harder C.B."/>
            <person name="Miyauchi S."/>
            <person name="Viragh M."/>
            <person name="Kuo A."/>
            <person name="Thoen E."/>
            <person name="Andreopoulos B."/>
            <person name="Lu D."/>
            <person name="Skrede I."/>
            <person name="Drula E."/>
            <person name="Henrissat B."/>
            <person name="Morin E."/>
            <person name="Kohler A."/>
            <person name="Barry K."/>
            <person name="LaButti K."/>
            <person name="Morin E."/>
            <person name="Salamov A."/>
            <person name="Lipzen A."/>
            <person name="Mereny Z."/>
            <person name="Hegedus B."/>
            <person name="Baldrian P."/>
            <person name="Stursova M."/>
            <person name="Weitz H."/>
            <person name="Taylor A."/>
            <person name="Grigoriev I.V."/>
            <person name="Nagy L.G."/>
            <person name="Martin F."/>
            <person name="Kauserud H."/>
        </authorList>
    </citation>
    <scope>NUCLEOTIDE SEQUENCE</scope>
    <source>
        <strain evidence="3">CBHHK002</strain>
    </source>
</reference>
<organism evidence="3 4">
    <name type="scientific">Mycena albidolilacea</name>
    <dbReference type="NCBI Taxonomy" id="1033008"/>
    <lineage>
        <taxon>Eukaryota</taxon>
        <taxon>Fungi</taxon>
        <taxon>Dikarya</taxon>
        <taxon>Basidiomycota</taxon>
        <taxon>Agaricomycotina</taxon>
        <taxon>Agaricomycetes</taxon>
        <taxon>Agaricomycetidae</taxon>
        <taxon>Agaricales</taxon>
        <taxon>Marasmiineae</taxon>
        <taxon>Mycenaceae</taxon>
        <taxon>Mycena</taxon>
    </lineage>
</organism>
<feature type="compositionally biased region" description="Polar residues" evidence="1">
    <location>
        <begin position="462"/>
        <end position="472"/>
    </location>
</feature>
<dbReference type="Gene3D" id="2.60.120.260">
    <property type="entry name" value="Galactose-binding domain-like"/>
    <property type="match status" value="2"/>
</dbReference>
<comment type="caution">
    <text evidence="3">The sequence shown here is derived from an EMBL/GenBank/DDBJ whole genome shotgun (WGS) entry which is preliminary data.</text>
</comment>
<evidence type="ECO:0000256" key="1">
    <source>
        <dbReference type="SAM" id="MobiDB-lite"/>
    </source>
</evidence>
<accession>A0AAD6Z0G3</accession>
<sequence length="524" mass="53435">MVNTVIVDERDTAIQYSNGWNNAGAFLEFDGTTRWSSIEGSTATFTFVGSSVTVYGSVAGDPAQAGLSFMVDKSLTGSYSAKQGGTALYHEALYVSPTLSEGSHTLVITQNAAQSGGVIYLDYIMYDTESTTGTYFIDDRDPRITYTPAWRQFGSENDFQHTSLASSNPGDSFSFEFEGSAISYYGGLTTGDAGFSVSSIVLDGGTPFIYTVPSPIPATTNNKIYHAEGLSTGKHTLVVTATNGHSAWMDYFLITPNPSSGGSTAPPPPAPPPPGTTTTVVTNGAGTVSTVTVIGGSASPPPSSPPPSSSSTSSGSVLASHTSAASLPSGIAPSLSPSGTGSAAADVLPSGSSSNTGSSSDNTVPVSSTKKTPTGAIAGGVIGAVLVLALLIAAFLFLRRRRARQGTSLEKSDPLSARPFVPSASSDESTTAPSSPMATSPYSPSGSHATSSVALLEPLRGNRSNTGSTNTKLAREAAAVADHPDPAPRTSGASSWVAGAPSTMAPSFYPGSEAPPQYRPRSEA</sequence>
<evidence type="ECO:0000313" key="3">
    <source>
        <dbReference type="EMBL" id="KAJ7302724.1"/>
    </source>
</evidence>
<dbReference type="EMBL" id="JARIHO010000112">
    <property type="protein sequence ID" value="KAJ7302724.1"/>
    <property type="molecule type" value="Genomic_DNA"/>
</dbReference>
<feature type="compositionally biased region" description="Pro residues" evidence="1">
    <location>
        <begin position="299"/>
        <end position="308"/>
    </location>
</feature>
<name>A0AAD6Z0G3_9AGAR</name>
<evidence type="ECO:0000313" key="4">
    <source>
        <dbReference type="Proteomes" id="UP001218218"/>
    </source>
</evidence>
<feature type="region of interest" description="Disordered" evidence="1">
    <location>
        <begin position="259"/>
        <end position="375"/>
    </location>
</feature>
<evidence type="ECO:0008006" key="5">
    <source>
        <dbReference type="Google" id="ProtNLM"/>
    </source>
</evidence>
<feature type="compositionally biased region" description="Low complexity" evidence="1">
    <location>
        <begin position="276"/>
        <end position="298"/>
    </location>
</feature>
<feature type="compositionally biased region" description="Polar residues" evidence="1">
    <location>
        <begin position="317"/>
        <end position="326"/>
    </location>
</feature>
<gene>
    <name evidence="3" type="ORF">DFH08DRAFT_794287</name>
</gene>
<dbReference type="Proteomes" id="UP001218218">
    <property type="component" value="Unassembled WGS sequence"/>
</dbReference>
<feature type="transmembrane region" description="Helical" evidence="2">
    <location>
        <begin position="376"/>
        <end position="398"/>
    </location>
</feature>
<keyword evidence="2" id="KW-0812">Transmembrane</keyword>
<feature type="compositionally biased region" description="Low complexity" evidence="1">
    <location>
        <begin position="429"/>
        <end position="445"/>
    </location>
</feature>
<dbReference type="AlphaFoldDB" id="A0AAD6Z0G3"/>
<feature type="compositionally biased region" description="Low complexity" evidence="1">
    <location>
        <begin position="350"/>
        <end position="363"/>
    </location>
</feature>
<keyword evidence="2" id="KW-1133">Transmembrane helix</keyword>
<feature type="compositionally biased region" description="Pro residues" evidence="1">
    <location>
        <begin position="265"/>
        <end position="275"/>
    </location>
</feature>